<protein>
    <recommendedName>
        <fullName evidence="4">DUF3313 domain-containing protein</fullName>
    </recommendedName>
</protein>
<organism evidence="2 3">
    <name type="scientific">Pseudochrobactrum saccharolyticum</name>
    <dbReference type="NCBI Taxonomy" id="354352"/>
    <lineage>
        <taxon>Bacteria</taxon>
        <taxon>Pseudomonadati</taxon>
        <taxon>Pseudomonadota</taxon>
        <taxon>Alphaproteobacteria</taxon>
        <taxon>Hyphomicrobiales</taxon>
        <taxon>Brucellaceae</taxon>
        <taxon>Pseudochrobactrum</taxon>
    </lineage>
</organism>
<evidence type="ECO:0000256" key="1">
    <source>
        <dbReference type="SAM" id="MobiDB-lite"/>
    </source>
</evidence>
<dbReference type="InterPro" id="IPR021747">
    <property type="entry name" value="DUF3313"/>
</dbReference>
<gene>
    <name evidence="2" type="ORF">HNQ68_000358</name>
</gene>
<comment type="caution">
    <text evidence="2">The sequence shown here is derived from an EMBL/GenBank/DDBJ whole genome shotgun (WGS) entry which is preliminary data.</text>
</comment>
<feature type="region of interest" description="Disordered" evidence="1">
    <location>
        <begin position="280"/>
        <end position="304"/>
    </location>
</feature>
<dbReference type="RefSeq" id="WP_246176020.1">
    <property type="nucleotide sequence ID" value="NZ_JACHIL010000001.1"/>
</dbReference>
<reference evidence="2 3" key="1">
    <citation type="submission" date="2020-08" db="EMBL/GenBank/DDBJ databases">
        <title>Genomic Encyclopedia of Type Strains, Phase IV (KMG-IV): sequencing the most valuable type-strain genomes for metagenomic binning, comparative biology and taxonomic classification.</title>
        <authorList>
            <person name="Goeker M."/>
        </authorList>
    </citation>
    <scope>NUCLEOTIDE SEQUENCE [LARGE SCALE GENOMIC DNA]</scope>
    <source>
        <strain evidence="2 3">DSM 25620</strain>
    </source>
</reference>
<dbReference type="Proteomes" id="UP000531231">
    <property type="component" value="Unassembled WGS sequence"/>
</dbReference>
<evidence type="ECO:0008006" key="4">
    <source>
        <dbReference type="Google" id="ProtNLM"/>
    </source>
</evidence>
<evidence type="ECO:0000313" key="3">
    <source>
        <dbReference type="Proteomes" id="UP000531231"/>
    </source>
</evidence>
<keyword evidence="3" id="KW-1185">Reference proteome</keyword>
<accession>A0A7W8AIG9</accession>
<evidence type="ECO:0000313" key="2">
    <source>
        <dbReference type="EMBL" id="MBB5089846.1"/>
    </source>
</evidence>
<dbReference type="AlphaFoldDB" id="A0A7W8AIG9"/>
<sequence>MRSNKINFEKTIAWALQKNTSNLIKYFPIIVLLSGCASVPLKEGGTLTSYSNLSEPKGKFAKKKLYLNFGVLKKVRTVSIFPTSFINSAERRVDKVQDRTLLVNAIDRAVCYTLSEKYKIVPTGEPADLTIRTVITDVVPTKSGIAGAAKAISIGTAIVLPVGVPRLPFGLGGLAVEAEATDPQGAQVAAIVWSKGANSFTSEARVSQVGDAYDLAAAFGSEFSRLIIEGKEPGNFDLGLPSGYEIRTKLGGRPGSVLCENFGRQPGVLGAIGASLGAPPSWTDKGSKSLSAPKQSSLSAQTTP</sequence>
<dbReference type="Pfam" id="PF11769">
    <property type="entry name" value="DUF3313"/>
    <property type="match status" value="1"/>
</dbReference>
<feature type="compositionally biased region" description="Polar residues" evidence="1">
    <location>
        <begin position="288"/>
        <end position="304"/>
    </location>
</feature>
<proteinExistence type="predicted"/>
<name>A0A7W8AIG9_9HYPH</name>
<dbReference type="EMBL" id="JACHIL010000001">
    <property type="protein sequence ID" value="MBB5089846.1"/>
    <property type="molecule type" value="Genomic_DNA"/>
</dbReference>